<dbReference type="EMBL" id="ML994673">
    <property type="protein sequence ID" value="KAF2178754.1"/>
    <property type="molecule type" value="Genomic_DNA"/>
</dbReference>
<dbReference type="Proteomes" id="UP000800200">
    <property type="component" value="Unassembled WGS sequence"/>
</dbReference>
<sequence length="337" mass="38330">MARTVRPYTSPLPLRSTISYPYLARPYIRSAGQTPALRRPSNHSTSLQTEPNPILDKCYRNLKPANILNIRYSATELAKFMLKLYLEMFQGDSPTRTFQMLGNNWHLYDLYTRASFVALLQAIKKTKVVEWHPFIDALVDNILDDQTLTMGPHYLPSLFIHLDMSHLYSMDKYLWWHPKDMEGPFHNWKNIPAIICKTIVVPHSAIALFNRITSGNGTPLCHLRIRSSVTTKEAIYPDIQLGFGVIETSGTPYTNDYALFIKDDGKRYMGQSSLVVSAMVATCSITEYRDIACNVFFDLKNTPANLVKFTSKLGLLLNLHKSAVGQRDVFFRGTGLI</sequence>
<dbReference type="OrthoDB" id="432970at2759"/>
<organism evidence="1 2">
    <name type="scientific">Zopfia rhizophila CBS 207.26</name>
    <dbReference type="NCBI Taxonomy" id="1314779"/>
    <lineage>
        <taxon>Eukaryota</taxon>
        <taxon>Fungi</taxon>
        <taxon>Dikarya</taxon>
        <taxon>Ascomycota</taxon>
        <taxon>Pezizomycotina</taxon>
        <taxon>Dothideomycetes</taxon>
        <taxon>Dothideomycetes incertae sedis</taxon>
        <taxon>Zopfiaceae</taxon>
        <taxon>Zopfia</taxon>
    </lineage>
</organism>
<gene>
    <name evidence="1" type="ORF">K469DRAFT_695275</name>
</gene>
<proteinExistence type="predicted"/>
<evidence type="ECO:0000313" key="2">
    <source>
        <dbReference type="Proteomes" id="UP000800200"/>
    </source>
</evidence>
<dbReference type="AlphaFoldDB" id="A0A6A6DGW0"/>
<name>A0A6A6DGW0_9PEZI</name>
<keyword evidence="2" id="KW-1185">Reference proteome</keyword>
<accession>A0A6A6DGW0</accession>
<evidence type="ECO:0000313" key="1">
    <source>
        <dbReference type="EMBL" id="KAF2178754.1"/>
    </source>
</evidence>
<protein>
    <submittedName>
        <fullName evidence="1">Uncharacterized protein</fullName>
    </submittedName>
</protein>
<reference evidence="1" key="1">
    <citation type="journal article" date="2020" name="Stud. Mycol.">
        <title>101 Dothideomycetes genomes: a test case for predicting lifestyles and emergence of pathogens.</title>
        <authorList>
            <person name="Haridas S."/>
            <person name="Albert R."/>
            <person name="Binder M."/>
            <person name="Bloem J."/>
            <person name="Labutti K."/>
            <person name="Salamov A."/>
            <person name="Andreopoulos B."/>
            <person name="Baker S."/>
            <person name="Barry K."/>
            <person name="Bills G."/>
            <person name="Bluhm B."/>
            <person name="Cannon C."/>
            <person name="Castanera R."/>
            <person name="Culley D."/>
            <person name="Daum C."/>
            <person name="Ezra D."/>
            <person name="Gonzalez J."/>
            <person name="Henrissat B."/>
            <person name="Kuo A."/>
            <person name="Liang C."/>
            <person name="Lipzen A."/>
            <person name="Lutzoni F."/>
            <person name="Magnuson J."/>
            <person name="Mondo S."/>
            <person name="Nolan M."/>
            <person name="Ohm R."/>
            <person name="Pangilinan J."/>
            <person name="Park H.-J."/>
            <person name="Ramirez L."/>
            <person name="Alfaro M."/>
            <person name="Sun H."/>
            <person name="Tritt A."/>
            <person name="Yoshinaga Y."/>
            <person name="Zwiers L.-H."/>
            <person name="Turgeon B."/>
            <person name="Goodwin S."/>
            <person name="Spatafora J."/>
            <person name="Crous P."/>
            <person name="Grigoriev I."/>
        </authorList>
    </citation>
    <scope>NUCLEOTIDE SEQUENCE</scope>
    <source>
        <strain evidence="1">CBS 207.26</strain>
    </source>
</reference>